<dbReference type="OrthoDB" id="9778870at2"/>
<dbReference type="EC" id="3.6.3.40" evidence="6"/>
<evidence type="ECO:0000256" key="1">
    <source>
        <dbReference type="ARBA" id="ARBA00005417"/>
    </source>
</evidence>
<protein>
    <submittedName>
        <fullName evidence="6">ABC transporter of LPS O-antigen</fullName>
        <ecNumber evidence="6">3.6.3.40</ecNumber>
    </submittedName>
</protein>
<dbReference type="GO" id="GO:0140359">
    <property type="term" value="F:ABC-type transporter activity"/>
    <property type="evidence" value="ECO:0007669"/>
    <property type="project" value="InterPro"/>
</dbReference>
<dbReference type="Gene3D" id="3.40.50.300">
    <property type="entry name" value="P-loop containing nucleotide triphosphate hydrolases"/>
    <property type="match status" value="1"/>
</dbReference>
<dbReference type="GO" id="GO:0005524">
    <property type="term" value="F:ATP binding"/>
    <property type="evidence" value="ECO:0007669"/>
    <property type="project" value="UniProtKB-KW"/>
</dbReference>
<keyword evidence="6" id="KW-0378">Hydrolase</keyword>
<dbReference type="Proteomes" id="UP000255297">
    <property type="component" value="Unassembled WGS sequence"/>
</dbReference>
<reference evidence="6 7" key="1">
    <citation type="submission" date="2018-06" db="EMBL/GenBank/DDBJ databases">
        <authorList>
            <consortium name="Pathogen Informatics"/>
            <person name="Doyle S."/>
        </authorList>
    </citation>
    <scope>NUCLEOTIDE SEQUENCE [LARGE SCALE GENOMIC DNA]</scope>
    <source>
        <strain evidence="6 7">NCTC11532</strain>
    </source>
</reference>
<organism evidence="6 7">
    <name type="scientific">Legionella wadsworthii</name>
    <dbReference type="NCBI Taxonomy" id="28088"/>
    <lineage>
        <taxon>Bacteria</taxon>
        <taxon>Pseudomonadati</taxon>
        <taxon>Pseudomonadota</taxon>
        <taxon>Gammaproteobacteria</taxon>
        <taxon>Legionellales</taxon>
        <taxon>Legionellaceae</taxon>
        <taxon>Legionella</taxon>
    </lineage>
</organism>
<gene>
    <name evidence="6" type="primary">tagH</name>
    <name evidence="6" type="ORF">NCTC11532_01123</name>
</gene>
<dbReference type="InterPro" id="IPR015860">
    <property type="entry name" value="ABC_transpr_TagH-like"/>
</dbReference>
<proteinExistence type="inferred from homology"/>
<dbReference type="InterPro" id="IPR003439">
    <property type="entry name" value="ABC_transporter-like_ATP-bd"/>
</dbReference>
<evidence type="ECO:0000256" key="4">
    <source>
        <dbReference type="ARBA" id="ARBA00022840"/>
    </source>
</evidence>
<dbReference type="CDD" id="cd10147">
    <property type="entry name" value="Wzt_C-like"/>
    <property type="match status" value="1"/>
</dbReference>
<accession>A0A378LPT1</accession>
<dbReference type="InterPro" id="IPR027417">
    <property type="entry name" value="P-loop_NTPase"/>
</dbReference>
<evidence type="ECO:0000256" key="3">
    <source>
        <dbReference type="ARBA" id="ARBA00022741"/>
    </source>
</evidence>
<dbReference type="AlphaFoldDB" id="A0A378LPT1"/>
<comment type="similarity">
    <text evidence="1">Belongs to the ABC transporter superfamily.</text>
</comment>
<dbReference type="CDD" id="cd03220">
    <property type="entry name" value="ABC_KpsT_Wzt"/>
    <property type="match status" value="1"/>
</dbReference>
<dbReference type="Pfam" id="PF14524">
    <property type="entry name" value="Wzt_C"/>
    <property type="match status" value="1"/>
</dbReference>
<evidence type="ECO:0000256" key="2">
    <source>
        <dbReference type="ARBA" id="ARBA00022448"/>
    </source>
</evidence>
<dbReference type="Gene3D" id="2.70.50.60">
    <property type="entry name" value="abc- transporter (atp binding component) like domain"/>
    <property type="match status" value="1"/>
</dbReference>
<dbReference type="InterPro" id="IPR029439">
    <property type="entry name" value="Wzt_C"/>
</dbReference>
<keyword evidence="7" id="KW-1185">Reference proteome</keyword>
<dbReference type="SUPFAM" id="SSF52540">
    <property type="entry name" value="P-loop containing nucleoside triphosphate hydrolases"/>
    <property type="match status" value="1"/>
</dbReference>
<dbReference type="InterPro" id="IPR017871">
    <property type="entry name" value="ABC_transporter-like_CS"/>
</dbReference>
<dbReference type="SMART" id="SM00382">
    <property type="entry name" value="AAA"/>
    <property type="match status" value="1"/>
</dbReference>
<dbReference type="RefSeq" id="WP_051635616.1">
    <property type="nucleotide sequence ID" value="NZ_CAAAIS010000008.1"/>
</dbReference>
<keyword evidence="2" id="KW-0813">Transport</keyword>
<keyword evidence="4" id="KW-0067">ATP-binding</keyword>
<name>A0A378LPT1_9GAMM</name>
<dbReference type="PROSITE" id="PS00211">
    <property type="entry name" value="ABC_TRANSPORTER_1"/>
    <property type="match status" value="1"/>
</dbReference>
<dbReference type="InterPro" id="IPR003593">
    <property type="entry name" value="AAA+_ATPase"/>
</dbReference>
<dbReference type="EMBL" id="UGPB01000001">
    <property type="protein sequence ID" value="STY28946.1"/>
    <property type="molecule type" value="Genomic_DNA"/>
</dbReference>
<evidence type="ECO:0000313" key="6">
    <source>
        <dbReference type="EMBL" id="STY28946.1"/>
    </source>
</evidence>
<dbReference type="InterPro" id="IPR050683">
    <property type="entry name" value="Bact_Polysacc_Export_ATP-bd"/>
</dbReference>
<sequence length="410" mass="46169">MSSNIAIKVDQVSKCYRIYNKPHERLLQMIHRGRKQFGREFWALQDISFEVKKGETVGIIGRNGSGKSTLLQIICGILNPTSGDVSTNGRIAALLELGSGFNPEFTGRENVYLNATVLGLSREEIDSRYKDIVSFADIGNFIDQPVKTYSSGMFVRLAFSVAVYTNPSVLIIDEALSVGDIAFQNKCIEKIKELKNRGSSILFVSHDLSTMQFICDKVLWIKNGVVISIGHPVEICQQYSLEALPGNEKKNTPLVKALPPQYETGKAHFTSLRILNETGIETRLFYVGDILTFEFALKAESYIDAIVFAISIYRMDGDWFIGQTSREKEVFWTNVEKDQILLGAVTFPELCLAPGEYQVAFGAYSTDHQICYAITELCLPFSVKAFYQTWGKFIHPCHWYPLKSEKELVK</sequence>
<dbReference type="Pfam" id="PF00005">
    <property type="entry name" value="ABC_tran"/>
    <property type="match status" value="1"/>
</dbReference>
<keyword evidence="3" id="KW-0547">Nucleotide-binding</keyword>
<dbReference type="PANTHER" id="PTHR46743">
    <property type="entry name" value="TEICHOIC ACIDS EXPORT ATP-BINDING PROTEIN TAGH"/>
    <property type="match status" value="1"/>
</dbReference>
<dbReference type="GO" id="GO:0016020">
    <property type="term" value="C:membrane"/>
    <property type="evidence" value="ECO:0007669"/>
    <property type="project" value="InterPro"/>
</dbReference>
<dbReference type="STRING" id="1122170.GCA_000701265_01896"/>
<evidence type="ECO:0000313" key="7">
    <source>
        <dbReference type="Proteomes" id="UP000255297"/>
    </source>
</evidence>
<evidence type="ECO:0000259" key="5">
    <source>
        <dbReference type="PROSITE" id="PS50893"/>
    </source>
</evidence>
<feature type="domain" description="ABC transporter" evidence="5">
    <location>
        <begin position="27"/>
        <end position="248"/>
    </location>
</feature>
<dbReference type="PROSITE" id="PS50893">
    <property type="entry name" value="ABC_TRANSPORTER_2"/>
    <property type="match status" value="1"/>
</dbReference>
<dbReference type="PANTHER" id="PTHR46743:SF2">
    <property type="entry name" value="TEICHOIC ACIDS EXPORT ATP-BINDING PROTEIN TAGH"/>
    <property type="match status" value="1"/>
</dbReference>
<dbReference type="GO" id="GO:0016887">
    <property type="term" value="F:ATP hydrolysis activity"/>
    <property type="evidence" value="ECO:0007669"/>
    <property type="project" value="InterPro"/>
</dbReference>